<reference evidence="2 3" key="1">
    <citation type="journal article" date="2024" name="J Genomics">
        <title>Draft genome sequencing and assembly of Favolaschia claudopus CIRM-BRFM 2984 isolated from oak limbs.</title>
        <authorList>
            <person name="Navarro D."/>
            <person name="Drula E."/>
            <person name="Chaduli D."/>
            <person name="Cazenave R."/>
            <person name="Ahrendt S."/>
            <person name="Wang J."/>
            <person name="Lipzen A."/>
            <person name="Daum C."/>
            <person name="Barry K."/>
            <person name="Grigoriev I.V."/>
            <person name="Favel A."/>
            <person name="Rosso M.N."/>
            <person name="Martin F."/>
        </authorList>
    </citation>
    <scope>NUCLEOTIDE SEQUENCE [LARGE SCALE GENOMIC DNA]</scope>
    <source>
        <strain evidence="2 3">CIRM-BRFM 2984</strain>
    </source>
</reference>
<dbReference type="EMBL" id="JAWWNJ010000132">
    <property type="protein sequence ID" value="KAK6985083.1"/>
    <property type="molecule type" value="Genomic_DNA"/>
</dbReference>
<feature type="region of interest" description="Disordered" evidence="1">
    <location>
        <begin position="1"/>
        <end position="24"/>
    </location>
</feature>
<dbReference type="AlphaFoldDB" id="A0AAV9ZLH0"/>
<accession>A0AAV9ZLH0</accession>
<feature type="compositionally biased region" description="Basic and acidic residues" evidence="1">
    <location>
        <begin position="204"/>
        <end position="217"/>
    </location>
</feature>
<gene>
    <name evidence="2" type="ORF">R3P38DRAFT_2805812</name>
</gene>
<sequence length="331" mass="36774">MTSSSGTEAATPQDPNASSPPHSWTISALSAETRAGTLTRMLARSIGVRGSNNRGERRFRAQNRIDPLLAVDEVAAMILFLRVDFFAAVDDAVRALALKEASVYTRMGRAVHAVRAQTLQQRGVVALRRELDQRGADRCSQEGLRYVAAGLSGRQVDAIDRSYVAWHRHQPRQQAAASRWSRGKWSQNDVAVGPLMHTEPRVEIEQNSEAEAKERQSQCHTCSSSVAPEAEKIKVRDIAKFSPQSESRFGLCLTAQQRTLSVIRLASEEAWDRIKRVFVNVMKAGLLIESAKLQKDTEKKEKAHKIPRDEIMLVFSGLCDFRPLASGSKIQ</sequence>
<organism evidence="2 3">
    <name type="scientific">Favolaschia claudopus</name>
    <dbReference type="NCBI Taxonomy" id="2862362"/>
    <lineage>
        <taxon>Eukaryota</taxon>
        <taxon>Fungi</taxon>
        <taxon>Dikarya</taxon>
        <taxon>Basidiomycota</taxon>
        <taxon>Agaricomycotina</taxon>
        <taxon>Agaricomycetes</taxon>
        <taxon>Agaricomycetidae</taxon>
        <taxon>Agaricales</taxon>
        <taxon>Marasmiineae</taxon>
        <taxon>Mycenaceae</taxon>
        <taxon>Favolaschia</taxon>
    </lineage>
</organism>
<dbReference type="Proteomes" id="UP001362999">
    <property type="component" value="Unassembled WGS sequence"/>
</dbReference>
<feature type="region of interest" description="Disordered" evidence="1">
    <location>
        <begin position="204"/>
        <end position="224"/>
    </location>
</feature>
<proteinExistence type="predicted"/>
<protein>
    <submittedName>
        <fullName evidence="2">Uncharacterized protein</fullName>
    </submittedName>
</protein>
<name>A0AAV9ZLH0_9AGAR</name>
<evidence type="ECO:0000313" key="2">
    <source>
        <dbReference type="EMBL" id="KAK6985083.1"/>
    </source>
</evidence>
<keyword evidence="3" id="KW-1185">Reference proteome</keyword>
<evidence type="ECO:0000256" key="1">
    <source>
        <dbReference type="SAM" id="MobiDB-lite"/>
    </source>
</evidence>
<evidence type="ECO:0000313" key="3">
    <source>
        <dbReference type="Proteomes" id="UP001362999"/>
    </source>
</evidence>
<comment type="caution">
    <text evidence="2">The sequence shown here is derived from an EMBL/GenBank/DDBJ whole genome shotgun (WGS) entry which is preliminary data.</text>
</comment>